<dbReference type="Gene3D" id="1.10.260.40">
    <property type="entry name" value="lambda repressor-like DNA-binding domains"/>
    <property type="match status" value="1"/>
</dbReference>
<dbReference type="EMBL" id="BK015278">
    <property type="protein sequence ID" value="DAD99250.1"/>
    <property type="molecule type" value="Genomic_DNA"/>
</dbReference>
<organism evidence="2">
    <name type="scientific">Myoviridae sp. ctj994</name>
    <dbReference type="NCBI Taxonomy" id="2825160"/>
    <lineage>
        <taxon>Viruses</taxon>
        <taxon>Duplodnaviria</taxon>
        <taxon>Heunggongvirae</taxon>
        <taxon>Uroviricota</taxon>
        <taxon>Caudoviricetes</taxon>
    </lineage>
</organism>
<evidence type="ECO:0000313" key="2">
    <source>
        <dbReference type="EMBL" id="DAD99250.1"/>
    </source>
</evidence>
<feature type="domain" description="HTH cro/C1-type" evidence="1">
    <location>
        <begin position="16"/>
        <end position="60"/>
    </location>
</feature>
<accession>A0A8S5NYF7</accession>
<dbReference type="GO" id="GO:0003677">
    <property type="term" value="F:DNA binding"/>
    <property type="evidence" value="ECO:0007669"/>
    <property type="project" value="InterPro"/>
</dbReference>
<proteinExistence type="predicted"/>
<sequence length="115" mass="13224">MTREQFLKEKILEIDTIKGFATRIDMPYTTLYSILNNVGGASIDNVLKICKGLNIPASILEEFDSQNTFNYDEELISLQRNYKGLGKAERQQLNDFINFLKSKHDSNMPEDDDLD</sequence>
<dbReference type="InterPro" id="IPR010982">
    <property type="entry name" value="Lambda_DNA-bd_dom_sf"/>
</dbReference>
<dbReference type="InterPro" id="IPR001387">
    <property type="entry name" value="Cro/C1-type_HTH"/>
</dbReference>
<reference evidence="2" key="1">
    <citation type="journal article" date="2021" name="Proc. Natl. Acad. Sci. U.S.A.">
        <title>A Catalog of Tens of Thousands of Viruses from Human Metagenomes Reveals Hidden Associations with Chronic Diseases.</title>
        <authorList>
            <person name="Tisza M.J."/>
            <person name="Buck C.B."/>
        </authorList>
    </citation>
    <scope>NUCLEOTIDE SEQUENCE</scope>
    <source>
        <strain evidence="2">Ctj994</strain>
    </source>
</reference>
<protein>
    <recommendedName>
        <fullName evidence="1">HTH cro/C1-type domain-containing protein</fullName>
    </recommendedName>
</protein>
<dbReference type="SUPFAM" id="SSF47413">
    <property type="entry name" value="lambda repressor-like DNA-binding domains"/>
    <property type="match status" value="1"/>
</dbReference>
<evidence type="ECO:0000259" key="1">
    <source>
        <dbReference type="PROSITE" id="PS50943"/>
    </source>
</evidence>
<dbReference type="PROSITE" id="PS50943">
    <property type="entry name" value="HTH_CROC1"/>
    <property type="match status" value="1"/>
</dbReference>
<name>A0A8S5NYF7_9CAUD</name>